<dbReference type="EMBL" id="QASA01000001">
    <property type="protein sequence ID" value="RDC62529.1"/>
    <property type="molecule type" value="Genomic_DNA"/>
</dbReference>
<evidence type="ECO:0000256" key="2">
    <source>
        <dbReference type="ARBA" id="ARBA00006275"/>
    </source>
</evidence>
<dbReference type="Proteomes" id="UP000253919">
    <property type="component" value="Unassembled WGS sequence"/>
</dbReference>
<evidence type="ECO:0000256" key="1">
    <source>
        <dbReference type="ARBA" id="ARBA00004442"/>
    </source>
</evidence>
<dbReference type="Pfam" id="PF07980">
    <property type="entry name" value="SusD_RagB"/>
    <property type="match status" value="1"/>
</dbReference>
<evidence type="ECO:0000313" key="8">
    <source>
        <dbReference type="EMBL" id="RDC62529.1"/>
    </source>
</evidence>
<evidence type="ECO:0008006" key="10">
    <source>
        <dbReference type="Google" id="ProtNLM"/>
    </source>
</evidence>
<dbReference type="InterPro" id="IPR012944">
    <property type="entry name" value="SusD_RagB_dom"/>
</dbReference>
<evidence type="ECO:0000256" key="4">
    <source>
        <dbReference type="ARBA" id="ARBA00023136"/>
    </source>
</evidence>
<comment type="caution">
    <text evidence="8">The sequence shown here is derived from an EMBL/GenBank/DDBJ whole genome shotgun (WGS) entry which is preliminary data.</text>
</comment>
<proteinExistence type="inferred from homology"/>
<feature type="domain" description="RagB/SusD" evidence="6">
    <location>
        <begin position="281"/>
        <end position="569"/>
    </location>
</feature>
<name>A0A369QI35_9BACT</name>
<dbReference type="RefSeq" id="WP_115371962.1">
    <property type="nucleotide sequence ID" value="NZ_QASA01000001.1"/>
</dbReference>
<dbReference type="SUPFAM" id="SSF48452">
    <property type="entry name" value="TPR-like"/>
    <property type="match status" value="1"/>
</dbReference>
<dbReference type="PROSITE" id="PS51257">
    <property type="entry name" value="PROKAR_LIPOPROTEIN"/>
    <property type="match status" value="1"/>
</dbReference>
<dbReference type="InterPro" id="IPR011990">
    <property type="entry name" value="TPR-like_helical_dom_sf"/>
</dbReference>
<evidence type="ECO:0000256" key="5">
    <source>
        <dbReference type="ARBA" id="ARBA00023237"/>
    </source>
</evidence>
<sequence>MKKIVSFIVLLSFVLGSCKRDILDIAPQDRVAEETVWNDEALIRAYHNELYNAVPHGFYIHMYSKYTDEAFNSAPCCGADIFKRNTFTPDNISSAAGGDFWGGYINYWNLGYQYIRKINIFLDKMAAPDAIEFSTKKRLIAEAKFLRAFVYFNLIERYGGVPIVTKTYALGEQEIFKRNTIEECVAFIEKDLSEAEPELSAKFASSDAANYGRATKDASNALKSRVLLYAASPLFNPANDKQKWQKAADAAAVFINNGDGGYSLYPDYGKLFNMPSGASQNEYIFARNFTTTNGHQAPMHNLGRRYGAYGGWWASNGPTQNLIDDYEMKNGEPAFTWNGDVQTVNAASGYDPANPYQNRDPRFEATVIHDNSVFRGDTHEMWVAANNVSEWGPDSYKQSSDNPRGGYILRKFMPEDGPLNWQTTYTTPWPFFRLAEIYLNYAEAKFALGDEATAREYISKVRARVGMPAIPATVTGEALKQRIYNERRIELAFEGHRYFDIRRWKIANVVENRPIRGMDIIKDLTTGVKTYNPNVVLLQKVPYEDKMNFLPVETAEVRRNSPELQTPGW</sequence>
<dbReference type="GO" id="GO:0009279">
    <property type="term" value="C:cell outer membrane"/>
    <property type="evidence" value="ECO:0007669"/>
    <property type="project" value="UniProtKB-SubCell"/>
</dbReference>
<dbReference type="Pfam" id="PF14322">
    <property type="entry name" value="SusD-like_3"/>
    <property type="match status" value="1"/>
</dbReference>
<dbReference type="Gene3D" id="1.25.40.390">
    <property type="match status" value="1"/>
</dbReference>
<evidence type="ECO:0000313" key="9">
    <source>
        <dbReference type="Proteomes" id="UP000253919"/>
    </source>
</evidence>
<gene>
    <name evidence="8" type="ORF">AHMF7616_01123</name>
</gene>
<feature type="domain" description="SusD-like N-terminal" evidence="7">
    <location>
        <begin position="38"/>
        <end position="228"/>
    </location>
</feature>
<keyword evidence="4" id="KW-0472">Membrane</keyword>
<protein>
    <recommendedName>
        <fullName evidence="10">RagB/SusD family nutrient uptake outer membrane protein</fullName>
    </recommendedName>
</protein>
<dbReference type="AlphaFoldDB" id="A0A369QI35"/>
<keyword evidence="3" id="KW-0732">Signal</keyword>
<dbReference type="CDD" id="cd08977">
    <property type="entry name" value="SusD"/>
    <property type="match status" value="1"/>
</dbReference>
<comment type="subcellular location">
    <subcellularLocation>
        <location evidence="1">Cell outer membrane</location>
    </subcellularLocation>
</comment>
<keyword evidence="9" id="KW-1185">Reference proteome</keyword>
<dbReference type="InterPro" id="IPR033985">
    <property type="entry name" value="SusD-like_N"/>
</dbReference>
<comment type="similarity">
    <text evidence="2">Belongs to the SusD family.</text>
</comment>
<evidence type="ECO:0000259" key="6">
    <source>
        <dbReference type="Pfam" id="PF07980"/>
    </source>
</evidence>
<organism evidence="8 9">
    <name type="scientific">Adhaeribacter pallidiroseus</name>
    <dbReference type="NCBI Taxonomy" id="2072847"/>
    <lineage>
        <taxon>Bacteria</taxon>
        <taxon>Pseudomonadati</taxon>
        <taxon>Bacteroidota</taxon>
        <taxon>Cytophagia</taxon>
        <taxon>Cytophagales</taxon>
        <taxon>Hymenobacteraceae</taxon>
        <taxon>Adhaeribacter</taxon>
    </lineage>
</organism>
<dbReference type="OrthoDB" id="5694214at2"/>
<keyword evidence="5" id="KW-0998">Cell outer membrane</keyword>
<evidence type="ECO:0000259" key="7">
    <source>
        <dbReference type="Pfam" id="PF14322"/>
    </source>
</evidence>
<accession>A0A369QI35</accession>
<evidence type="ECO:0000256" key="3">
    <source>
        <dbReference type="ARBA" id="ARBA00022729"/>
    </source>
</evidence>
<reference evidence="8 9" key="1">
    <citation type="submission" date="2018-04" db="EMBL/GenBank/DDBJ databases">
        <title>Adhaeribacter sp. HMF7616 genome sequencing and assembly.</title>
        <authorList>
            <person name="Kang H."/>
            <person name="Kang J."/>
            <person name="Cha I."/>
            <person name="Kim H."/>
            <person name="Joh K."/>
        </authorList>
    </citation>
    <scope>NUCLEOTIDE SEQUENCE [LARGE SCALE GENOMIC DNA]</scope>
    <source>
        <strain evidence="8 9">HMF7616</strain>
    </source>
</reference>